<reference evidence="17" key="2">
    <citation type="submission" date="2025-09" db="UniProtKB">
        <authorList>
            <consortium name="Ensembl"/>
        </authorList>
    </citation>
    <scope>IDENTIFICATION</scope>
</reference>
<evidence type="ECO:0000256" key="10">
    <source>
        <dbReference type="ARBA" id="ARBA00023034"/>
    </source>
</evidence>
<dbReference type="STRING" id="32507.ENSNBRP00000003879"/>
<keyword evidence="10" id="KW-0333">Golgi apparatus</keyword>
<dbReference type="GO" id="GO:0005739">
    <property type="term" value="C:mitochondrion"/>
    <property type="evidence" value="ECO:0007669"/>
    <property type="project" value="UniProtKB-SubCell"/>
</dbReference>
<dbReference type="InterPro" id="IPR006703">
    <property type="entry name" value="G_AIG1"/>
</dbReference>
<dbReference type="SUPFAM" id="SSF52540">
    <property type="entry name" value="P-loop containing nucleoside triphosphate hydrolases"/>
    <property type="match status" value="1"/>
</dbReference>
<feature type="domain" description="AIG1-type G" evidence="16">
    <location>
        <begin position="1"/>
        <end position="202"/>
    </location>
</feature>
<evidence type="ECO:0000256" key="7">
    <source>
        <dbReference type="ARBA" id="ARBA00022737"/>
    </source>
</evidence>
<comment type="subcellular location">
    <subcellularLocation>
        <location evidence="3">Cytoplasm</location>
        <location evidence="3">Cytosol</location>
    </subcellularLocation>
    <subcellularLocation>
        <location evidence="2">Endoplasmic reticulum</location>
    </subcellularLocation>
    <subcellularLocation>
        <location evidence="4">Golgi apparatus</location>
    </subcellularLocation>
    <subcellularLocation>
        <location evidence="1">Mitochondrion</location>
    </subcellularLocation>
</comment>
<accession>A0A3Q4M7J4</accession>
<dbReference type="GO" id="GO:0005829">
    <property type="term" value="C:cytosol"/>
    <property type="evidence" value="ECO:0007669"/>
    <property type="project" value="UniProtKB-SubCell"/>
</dbReference>
<dbReference type="GO" id="GO:0005525">
    <property type="term" value="F:GTP binding"/>
    <property type="evidence" value="ECO:0007669"/>
    <property type="project" value="UniProtKB-KW"/>
</dbReference>
<dbReference type="FunFam" id="3.40.50.300:FF:000536">
    <property type="entry name" value="GTPase IMAP family member 8"/>
    <property type="match status" value="1"/>
</dbReference>
<dbReference type="Gene3D" id="3.40.50.300">
    <property type="entry name" value="P-loop containing nucleotide triphosphate hydrolases"/>
    <property type="match status" value="1"/>
</dbReference>
<dbReference type="PANTHER" id="PTHR10903">
    <property type="entry name" value="GTPASE, IMAP FAMILY MEMBER-RELATED"/>
    <property type="match status" value="1"/>
</dbReference>
<keyword evidence="9" id="KW-0256">Endoplasmic reticulum</keyword>
<evidence type="ECO:0000256" key="9">
    <source>
        <dbReference type="ARBA" id="ARBA00022824"/>
    </source>
</evidence>
<dbReference type="Proteomes" id="UP000261580">
    <property type="component" value="Unassembled WGS sequence"/>
</dbReference>
<dbReference type="OMA" id="MEYMIIL"/>
<name>A0A3Q4M7J4_NEOBR</name>
<dbReference type="InterPro" id="IPR045058">
    <property type="entry name" value="GIMA/IAN/Toc"/>
</dbReference>
<evidence type="ECO:0000256" key="15">
    <source>
        <dbReference type="ARBA" id="ARBA00077278"/>
    </source>
</evidence>
<dbReference type="Pfam" id="PF04548">
    <property type="entry name" value="AIG1"/>
    <property type="match status" value="1"/>
</dbReference>
<keyword evidence="6" id="KW-0963">Cytoplasm</keyword>
<evidence type="ECO:0000256" key="8">
    <source>
        <dbReference type="ARBA" id="ARBA00022741"/>
    </source>
</evidence>
<dbReference type="AlphaFoldDB" id="A0A3Q4M7J4"/>
<dbReference type="InterPro" id="IPR027417">
    <property type="entry name" value="P-loop_NTPase"/>
</dbReference>
<evidence type="ECO:0000256" key="4">
    <source>
        <dbReference type="ARBA" id="ARBA00004555"/>
    </source>
</evidence>
<keyword evidence="12" id="KW-0342">GTP-binding</keyword>
<evidence type="ECO:0000256" key="11">
    <source>
        <dbReference type="ARBA" id="ARBA00023128"/>
    </source>
</evidence>
<keyword evidence="7" id="KW-0677">Repeat</keyword>
<dbReference type="PROSITE" id="PS51720">
    <property type="entry name" value="G_AIG1"/>
    <property type="match status" value="1"/>
</dbReference>
<evidence type="ECO:0000256" key="5">
    <source>
        <dbReference type="ARBA" id="ARBA00008535"/>
    </source>
</evidence>
<dbReference type="GeneTree" id="ENSGT01120000271858"/>
<evidence type="ECO:0000313" key="18">
    <source>
        <dbReference type="Proteomes" id="UP000261580"/>
    </source>
</evidence>
<evidence type="ECO:0000313" key="17">
    <source>
        <dbReference type="Ensembl" id="ENSNBRP00000003879.1"/>
    </source>
</evidence>
<keyword evidence="18" id="KW-1185">Reference proteome</keyword>
<keyword evidence="8" id="KW-0547">Nucleotide-binding</keyword>
<dbReference type="GO" id="GO:0005783">
    <property type="term" value="C:endoplasmic reticulum"/>
    <property type="evidence" value="ECO:0007669"/>
    <property type="project" value="UniProtKB-SubCell"/>
</dbReference>
<dbReference type="GO" id="GO:0005794">
    <property type="term" value="C:Golgi apparatus"/>
    <property type="evidence" value="ECO:0007669"/>
    <property type="project" value="UniProtKB-SubCell"/>
</dbReference>
<dbReference type="CDD" id="cd01852">
    <property type="entry name" value="AIG1"/>
    <property type="match status" value="1"/>
</dbReference>
<evidence type="ECO:0000256" key="3">
    <source>
        <dbReference type="ARBA" id="ARBA00004514"/>
    </source>
</evidence>
<evidence type="ECO:0000256" key="6">
    <source>
        <dbReference type="ARBA" id="ARBA00022490"/>
    </source>
</evidence>
<comment type="similarity">
    <text evidence="5">Belongs to the TRAFAC class TrmE-Era-EngA-EngB-Septin-like GTPase superfamily. AIG1/Toc34/Toc159-like paraseptin GTPase family. IAN subfamily.</text>
</comment>
<evidence type="ECO:0000256" key="13">
    <source>
        <dbReference type="ARBA" id="ARBA00056809"/>
    </source>
</evidence>
<evidence type="ECO:0000256" key="2">
    <source>
        <dbReference type="ARBA" id="ARBA00004240"/>
    </source>
</evidence>
<keyword evidence="11" id="KW-0496">Mitochondrion</keyword>
<dbReference type="Ensembl" id="ENSNBRT00000004009.1">
    <property type="protein sequence ID" value="ENSNBRP00000003879.1"/>
    <property type="gene ID" value="ENSNBRG00000003092.1"/>
</dbReference>
<proteinExistence type="inferred from homology"/>
<evidence type="ECO:0000256" key="12">
    <source>
        <dbReference type="ARBA" id="ARBA00023134"/>
    </source>
</evidence>
<reference evidence="17" key="1">
    <citation type="submission" date="2025-08" db="UniProtKB">
        <authorList>
            <consortium name="Ensembl"/>
        </authorList>
    </citation>
    <scope>IDENTIFICATION</scope>
</reference>
<organism evidence="17 18">
    <name type="scientific">Neolamprologus brichardi</name>
    <name type="common">Fairy cichlid</name>
    <name type="synonym">Lamprologus brichardi</name>
    <dbReference type="NCBI Taxonomy" id="32507"/>
    <lineage>
        <taxon>Eukaryota</taxon>
        <taxon>Metazoa</taxon>
        <taxon>Chordata</taxon>
        <taxon>Craniata</taxon>
        <taxon>Vertebrata</taxon>
        <taxon>Euteleostomi</taxon>
        <taxon>Actinopterygii</taxon>
        <taxon>Neopterygii</taxon>
        <taxon>Teleostei</taxon>
        <taxon>Neoteleostei</taxon>
        <taxon>Acanthomorphata</taxon>
        <taxon>Ovalentaria</taxon>
        <taxon>Cichlomorphae</taxon>
        <taxon>Cichliformes</taxon>
        <taxon>Cichlidae</taxon>
        <taxon>African cichlids</taxon>
        <taxon>Pseudocrenilabrinae</taxon>
        <taxon>Lamprologini</taxon>
        <taxon>Neolamprologus</taxon>
    </lineage>
</organism>
<comment type="function">
    <text evidence="13">Exerts an anti-apoptotic effect in the immune system and is involved in responses to infections.</text>
</comment>
<dbReference type="PANTHER" id="PTHR10903:SF170">
    <property type="entry name" value="GTPASE IMAP FAMILY MEMBER 7"/>
    <property type="match status" value="1"/>
</dbReference>
<evidence type="ECO:0000259" key="16">
    <source>
        <dbReference type="PROSITE" id="PS51720"/>
    </source>
</evidence>
<protein>
    <recommendedName>
        <fullName evidence="14">GTPase IMAP family member 8</fullName>
    </recommendedName>
    <alternativeName>
        <fullName evidence="15">Immune-associated nucleotide-binding protein 9</fullName>
    </alternativeName>
</protein>
<sequence length="280" mass="31545">MMDLRKKKGMITGSGKSATGNTILGKKHFKSKPSGKSVTKVCEKAEGEVDGRPVVVVDTPGLFDTTLSSDEVEQELVKCITMLSPGPHVILLVLSISRFTQEEKDTVEMIKKYFGKNSQHFIIVTFTRKDELGDQTFKSYLEEDCDEFVQKLIHDCADRYHVFNNKDPNNRAQVSELLEKIDLMVHQNGGSCYTTEMFQEAAKQRMSGMFRNSFNLLSSFITGNIVKNPSALLAASVKNKSTMQKPPKTLQNNILENSYSSLDCFNTTLVHIYADFLWLF</sequence>
<evidence type="ECO:0000256" key="1">
    <source>
        <dbReference type="ARBA" id="ARBA00004173"/>
    </source>
</evidence>
<evidence type="ECO:0000256" key="14">
    <source>
        <dbReference type="ARBA" id="ARBA00073539"/>
    </source>
</evidence>
<dbReference type="Bgee" id="ENSNBRG00000003092">
    <property type="expression patterns" value="Expressed in blood and 4 other cell types or tissues"/>
</dbReference>